<accession>A0A3R7H6T3</accession>
<name>A0A3R7H6T3_9ACTN</name>
<dbReference type="InterPro" id="IPR016181">
    <property type="entry name" value="Acyl_CoA_acyltransferase"/>
</dbReference>
<dbReference type="CDD" id="cd04301">
    <property type="entry name" value="NAT_SF"/>
    <property type="match status" value="1"/>
</dbReference>
<dbReference type="GO" id="GO:0016747">
    <property type="term" value="F:acyltransferase activity, transferring groups other than amino-acyl groups"/>
    <property type="evidence" value="ECO:0007669"/>
    <property type="project" value="InterPro"/>
</dbReference>
<gene>
    <name evidence="3" type="ORF">SFRA_030505</name>
</gene>
<proteinExistence type="predicted"/>
<dbReference type="OrthoDB" id="572496at2"/>
<feature type="domain" description="N-acetyltransferase" evidence="2">
    <location>
        <begin position="30"/>
        <end position="221"/>
    </location>
</feature>
<reference evidence="3 4" key="1">
    <citation type="journal article" date="2014" name="Genome Announc.">
        <title>Draft Genome Sequence of Streptomyces fradiae ATCC 19609, a Strain Highly Sensitive to Antibiotics.</title>
        <authorList>
            <person name="Bekker O.B."/>
            <person name="Klimina K.M."/>
            <person name="Vatlin A.A."/>
            <person name="Zakharevich N.V."/>
            <person name="Kasianov A.S."/>
            <person name="Danilenko V.N."/>
        </authorList>
    </citation>
    <scope>NUCLEOTIDE SEQUENCE [LARGE SCALE GENOMIC DNA]</scope>
    <source>
        <strain evidence="3 4">ATCC 19609</strain>
    </source>
</reference>
<dbReference type="InterPro" id="IPR000182">
    <property type="entry name" value="GNAT_dom"/>
</dbReference>
<dbReference type="PROSITE" id="PS51186">
    <property type="entry name" value="GNAT"/>
    <property type="match status" value="1"/>
</dbReference>
<organism evidence="3 4">
    <name type="scientific">Streptomyces xinghaiensis</name>
    <dbReference type="NCBI Taxonomy" id="1038928"/>
    <lineage>
        <taxon>Bacteria</taxon>
        <taxon>Bacillati</taxon>
        <taxon>Actinomycetota</taxon>
        <taxon>Actinomycetes</taxon>
        <taxon>Kitasatosporales</taxon>
        <taxon>Streptomycetaceae</taxon>
        <taxon>Streptomyces</taxon>
    </lineage>
</organism>
<evidence type="ECO:0000313" key="3">
    <source>
        <dbReference type="EMBL" id="RKM90962.1"/>
    </source>
</evidence>
<evidence type="ECO:0000313" key="4">
    <source>
        <dbReference type="Proteomes" id="UP000028058"/>
    </source>
</evidence>
<keyword evidence="4" id="KW-1185">Reference proteome</keyword>
<dbReference type="AlphaFoldDB" id="A0A3R7H6T3"/>
<sequence>MAKKKNKRPQPSPRLTRPRLLDGLPGPGRTRIRLARPEDSDQFGALLEAATGDVEQAHLDAVAASRCGAWLLDGLSGGARTMIEPLARADANGDLSHAALALALPLVAEGRDRTLAGALLALPPGTVVQTVRDAGYEQHALLAMLKYAKIKALAVAEDARGQGLGAALLKRCIQVYWQLDFMLLYGQFEPGRALGPFYDRSGFTVLPPGQATDIGYVLTGRPIGLGAGPGEQLFFRWNRN</sequence>
<dbReference type="Proteomes" id="UP000028058">
    <property type="component" value="Unassembled WGS sequence"/>
</dbReference>
<dbReference type="Pfam" id="PF13508">
    <property type="entry name" value="Acetyltransf_7"/>
    <property type="match status" value="1"/>
</dbReference>
<evidence type="ECO:0000256" key="1">
    <source>
        <dbReference type="SAM" id="MobiDB-lite"/>
    </source>
</evidence>
<comment type="caution">
    <text evidence="3">The sequence shown here is derived from an EMBL/GenBank/DDBJ whole genome shotgun (WGS) entry which is preliminary data.</text>
</comment>
<dbReference type="EMBL" id="JNAD02000020">
    <property type="protein sequence ID" value="RKM90962.1"/>
    <property type="molecule type" value="Genomic_DNA"/>
</dbReference>
<dbReference type="Gene3D" id="3.40.630.30">
    <property type="match status" value="1"/>
</dbReference>
<evidence type="ECO:0000259" key="2">
    <source>
        <dbReference type="PROSITE" id="PS51186"/>
    </source>
</evidence>
<feature type="region of interest" description="Disordered" evidence="1">
    <location>
        <begin position="1"/>
        <end position="31"/>
    </location>
</feature>
<dbReference type="RefSeq" id="WP_043465701.1">
    <property type="nucleotide sequence ID" value="NZ_JNAD02000020.1"/>
</dbReference>
<protein>
    <submittedName>
        <fullName evidence="3">N-acetyltransferase</fullName>
    </submittedName>
</protein>
<dbReference type="SUPFAM" id="SSF55729">
    <property type="entry name" value="Acyl-CoA N-acyltransferases (Nat)"/>
    <property type="match status" value="1"/>
</dbReference>